<sequence>MPNIPTASELAYYEAHPNDNLVPDILACCSICSVASAIFILFRLWARRLVYGRLHVNATDWLLIIAWVFYIVFDVCFALTTKYGGGRHIIYITDAKILQILNLADENTYCFAMAFIKLSILKMYGDIFISKRFHYCLWAVAVFMIAWATAFSLTAIFQCTPIAFNWDITITDGFCINYGAVVMAAGAFNIATDLTILVMPIPMVLRLHTSKQKKWQVIFAFALGSSACIISIVRLGFASKVGTTADGSWDDIPAGLASTAELMTGILAASIPTYRPLYLHLVYGSATGKTQVGSSGRNRYGPNSSNKNPSLGVKIFSGDNSSPSKEGSGINVTSEVEMTVYNNIASADPNAHSKPNPSILAHLVLTRKNHGYPENIGVQPDWDLVANLLGHNDRTCRQAAVIHLLAHLIFLNITLDHNIGPVDSIFYRQTWLHFHKKHSLLKKPVTKLISGTSGLGKKAAPIYDIAKSGNTIKILTCIKNDLPLTSVVVITSLDLARDV</sequence>
<dbReference type="Proteomes" id="UP000566819">
    <property type="component" value="Unassembled WGS sequence"/>
</dbReference>
<feature type="transmembrane region" description="Helical" evidence="7">
    <location>
        <begin position="217"/>
        <end position="237"/>
    </location>
</feature>
<evidence type="ECO:0000256" key="6">
    <source>
        <dbReference type="SAM" id="MobiDB-lite"/>
    </source>
</evidence>
<protein>
    <recommendedName>
        <fullName evidence="8">Rhodopsin domain-containing protein</fullName>
    </recommendedName>
</protein>
<dbReference type="InterPro" id="IPR049326">
    <property type="entry name" value="Rhodopsin_dom_fungi"/>
</dbReference>
<evidence type="ECO:0000313" key="9">
    <source>
        <dbReference type="EMBL" id="KAF4630097.1"/>
    </source>
</evidence>
<comment type="subcellular location">
    <subcellularLocation>
        <location evidence="1">Membrane</location>
        <topology evidence="1">Multi-pass membrane protein</topology>
    </subcellularLocation>
</comment>
<organism evidence="9 10">
    <name type="scientific">Cudoniella acicularis</name>
    <dbReference type="NCBI Taxonomy" id="354080"/>
    <lineage>
        <taxon>Eukaryota</taxon>
        <taxon>Fungi</taxon>
        <taxon>Dikarya</taxon>
        <taxon>Ascomycota</taxon>
        <taxon>Pezizomycotina</taxon>
        <taxon>Leotiomycetes</taxon>
        <taxon>Helotiales</taxon>
        <taxon>Tricladiaceae</taxon>
        <taxon>Cudoniella</taxon>
    </lineage>
</organism>
<feature type="transmembrane region" description="Helical" evidence="7">
    <location>
        <begin position="20"/>
        <end position="46"/>
    </location>
</feature>
<dbReference type="EMBL" id="JAAMPI010000590">
    <property type="protein sequence ID" value="KAF4630097.1"/>
    <property type="molecule type" value="Genomic_DNA"/>
</dbReference>
<dbReference type="PANTHER" id="PTHR33048">
    <property type="entry name" value="PTH11-LIKE INTEGRAL MEMBRANE PROTEIN (AFU_ORTHOLOGUE AFUA_5G11245)"/>
    <property type="match status" value="1"/>
</dbReference>
<dbReference type="Pfam" id="PF20684">
    <property type="entry name" value="Fung_rhodopsin"/>
    <property type="match status" value="1"/>
</dbReference>
<evidence type="ECO:0000256" key="5">
    <source>
        <dbReference type="ARBA" id="ARBA00038359"/>
    </source>
</evidence>
<feature type="transmembrane region" description="Helical" evidence="7">
    <location>
        <begin position="178"/>
        <end position="205"/>
    </location>
</feature>
<feature type="domain" description="Rhodopsin" evidence="8">
    <location>
        <begin position="43"/>
        <end position="278"/>
    </location>
</feature>
<feature type="transmembrane region" description="Helical" evidence="7">
    <location>
        <begin position="58"/>
        <end position="80"/>
    </location>
</feature>
<accession>A0A8H4RKY0</accession>
<keyword evidence="3 7" id="KW-1133">Transmembrane helix</keyword>
<dbReference type="OrthoDB" id="444631at2759"/>
<evidence type="ECO:0000256" key="4">
    <source>
        <dbReference type="ARBA" id="ARBA00023136"/>
    </source>
</evidence>
<evidence type="ECO:0000256" key="2">
    <source>
        <dbReference type="ARBA" id="ARBA00022692"/>
    </source>
</evidence>
<gene>
    <name evidence="9" type="ORF">G7Y89_g8043</name>
</gene>
<dbReference type="PANTHER" id="PTHR33048:SF8">
    <property type="entry name" value="INTEGRAL MEMBRANE PROTEIN-RELATED"/>
    <property type="match status" value="1"/>
</dbReference>
<evidence type="ECO:0000313" key="10">
    <source>
        <dbReference type="Proteomes" id="UP000566819"/>
    </source>
</evidence>
<evidence type="ECO:0000259" key="8">
    <source>
        <dbReference type="Pfam" id="PF20684"/>
    </source>
</evidence>
<comment type="caution">
    <text evidence="9">The sequence shown here is derived from an EMBL/GenBank/DDBJ whole genome shotgun (WGS) entry which is preliminary data.</text>
</comment>
<dbReference type="GO" id="GO:0016020">
    <property type="term" value="C:membrane"/>
    <property type="evidence" value="ECO:0007669"/>
    <property type="project" value="UniProtKB-SubCell"/>
</dbReference>
<proteinExistence type="inferred from homology"/>
<feature type="region of interest" description="Disordered" evidence="6">
    <location>
        <begin position="289"/>
        <end position="329"/>
    </location>
</feature>
<feature type="compositionally biased region" description="Polar residues" evidence="6">
    <location>
        <begin position="318"/>
        <end position="329"/>
    </location>
</feature>
<dbReference type="AlphaFoldDB" id="A0A8H4RKY0"/>
<keyword evidence="2 7" id="KW-0812">Transmembrane</keyword>
<name>A0A8H4RKY0_9HELO</name>
<reference evidence="9 10" key="1">
    <citation type="submission" date="2020-03" db="EMBL/GenBank/DDBJ databases">
        <title>Draft Genome Sequence of Cudoniella acicularis.</title>
        <authorList>
            <person name="Buettner E."/>
            <person name="Kellner H."/>
        </authorList>
    </citation>
    <scope>NUCLEOTIDE SEQUENCE [LARGE SCALE GENOMIC DNA]</scope>
    <source>
        <strain evidence="9 10">DSM 108380</strain>
    </source>
</reference>
<keyword evidence="4 7" id="KW-0472">Membrane</keyword>
<evidence type="ECO:0000256" key="7">
    <source>
        <dbReference type="SAM" id="Phobius"/>
    </source>
</evidence>
<feature type="compositionally biased region" description="Polar residues" evidence="6">
    <location>
        <begin position="289"/>
        <end position="309"/>
    </location>
</feature>
<evidence type="ECO:0000256" key="1">
    <source>
        <dbReference type="ARBA" id="ARBA00004141"/>
    </source>
</evidence>
<keyword evidence="10" id="KW-1185">Reference proteome</keyword>
<comment type="similarity">
    <text evidence="5">Belongs to the SAT4 family.</text>
</comment>
<dbReference type="InterPro" id="IPR052337">
    <property type="entry name" value="SAT4-like"/>
</dbReference>
<evidence type="ECO:0000256" key="3">
    <source>
        <dbReference type="ARBA" id="ARBA00022989"/>
    </source>
</evidence>
<feature type="transmembrane region" description="Helical" evidence="7">
    <location>
        <begin position="133"/>
        <end position="158"/>
    </location>
</feature>